<feature type="transmembrane region" description="Helical" evidence="1">
    <location>
        <begin position="6"/>
        <end position="29"/>
    </location>
</feature>
<proteinExistence type="predicted"/>
<evidence type="ECO:0000313" key="4">
    <source>
        <dbReference type="Proteomes" id="UP001325680"/>
    </source>
</evidence>
<evidence type="ECO:0000259" key="2">
    <source>
        <dbReference type="Pfam" id="PF05425"/>
    </source>
</evidence>
<dbReference type="Pfam" id="PF05425">
    <property type="entry name" value="CopD"/>
    <property type="match status" value="1"/>
</dbReference>
<keyword evidence="4" id="KW-1185">Reference proteome</keyword>
<reference evidence="3 4" key="1">
    <citation type="submission" date="2023-12" db="EMBL/GenBank/DDBJ databases">
        <title>Genome sequencing and assembly of bacterial species from a model synthetic community.</title>
        <authorList>
            <person name="Hogle S.L."/>
        </authorList>
    </citation>
    <scope>NUCLEOTIDE SEQUENCE [LARGE SCALE GENOMIC DNA]</scope>
    <source>
        <strain evidence="3 4">HAMBI_3031</strain>
    </source>
</reference>
<keyword evidence="1" id="KW-0812">Transmembrane</keyword>
<protein>
    <submittedName>
        <fullName evidence="3">CopD family protein</fullName>
    </submittedName>
</protein>
<evidence type="ECO:0000256" key="1">
    <source>
        <dbReference type="SAM" id="Phobius"/>
    </source>
</evidence>
<dbReference type="InterPro" id="IPR008457">
    <property type="entry name" value="Cu-R_CopD_dom"/>
</dbReference>
<dbReference type="EMBL" id="CP139960">
    <property type="protein sequence ID" value="WQD40236.1"/>
    <property type="molecule type" value="Genomic_DNA"/>
</dbReference>
<feature type="transmembrane region" description="Helical" evidence="1">
    <location>
        <begin position="123"/>
        <end position="144"/>
    </location>
</feature>
<keyword evidence="1" id="KW-0472">Membrane</keyword>
<name>A0ABZ0WAM3_9BACT</name>
<feature type="transmembrane region" description="Helical" evidence="1">
    <location>
        <begin position="92"/>
        <end position="111"/>
    </location>
</feature>
<feature type="domain" description="Copper resistance protein D" evidence="2">
    <location>
        <begin position="44"/>
        <end position="141"/>
    </location>
</feature>
<accession>A0ABZ0WAM3</accession>
<evidence type="ECO:0000313" key="3">
    <source>
        <dbReference type="EMBL" id="WQD40236.1"/>
    </source>
</evidence>
<sequence length="149" mass="16565">MSHHFLLIIHLLAATVWVGGHLYLSIGILPTVLRDRNASRLLRFEKSYEPIGMTALVLLVITGLWMTLQFGISWHQWLSFSSPVERITSAKILLLFLTVLLAVSAQTRVIPRLKQNPAKLPEMGLHIVAVTVIGIAMLVLGSFVRYGGI</sequence>
<gene>
    <name evidence="3" type="ORF">U0035_08775</name>
</gene>
<feature type="transmembrane region" description="Helical" evidence="1">
    <location>
        <begin position="50"/>
        <end position="72"/>
    </location>
</feature>
<dbReference type="Proteomes" id="UP001325680">
    <property type="component" value="Chromosome"/>
</dbReference>
<organism evidence="3 4">
    <name type="scientific">Niabella yanshanensis</name>
    <dbReference type="NCBI Taxonomy" id="577386"/>
    <lineage>
        <taxon>Bacteria</taxon>
        <taxon>Pseudomonadati</taxon>
        <taxon>Bacteroidota</taxon>
        <taxon>Chitinophagia</taxon>
        <taxon>Chitinophagales</taxon>
        <taxon>Chitinophagaceae</taxon>
        <taxon>Niabella</taxon>
    </lineage>
</organism>
<dbReference type="RefSeq" id="WP_211316349.1">
    <property type="nucleotide sequence ID" value="NZ_CP139960.1"/>
</dbReference>
<keyword evidence="1" id="KW-1133">Transmembrane helix</keyword>